<dbReference type="KEGG" id="mbd:MEBOL_006250"/>
<dbReference type="InterPro" id="IPR014867">
    <property type="entry name" value="Spore_coat_CotH_CotH2/3/7"/>
</dbReference>
<dbReference type="Proteomes" id="UP000217289">
    <property type="component" value="Chromosome"/>
</dbReference>
<gene>
    <name evidence="2" type="ORF">MEBOL_006250</name>
</gene>
<name>A0A250INJ6_9BACT</name>
<dbReference type="PANTHER" id="PTHR40050">
    <property type="entry name" value="INNER SPORE COAT PROTEIN H"/>
    <property type="match status" value="1"/>
</dbReference>
<dbReference type="RefSeq" id="WP_095980905.1">
    <property type="nucleotide sequence ID" value="NZ_CP022163.1"/>
</dbReference>
<feature type="region of interest" description="Disordered" evidence="1">
    <location>
        <begin position="83"/>
        <end position="104"/>
    </location>
</feature>
<dbReference type="Pfam" id="PF08757">
    <property type="entry name" value="CotH"/>
    <property type="match status" value="1"/>
</dbReference>
<dbReference type="EMBL" id="CP022163">
    <property type="protein sequence ID" value="ATB32761.1"/>
    <property type="molecule type" value="Genomic_DNA"/>
</dbReference>
<evidence type="ECO:0000313" key="2">
    <source>
        <dbReference type="EMBL" id="ATB32761.1"/>
    </source>
</evidence>
<evidence type="ECO:0000313" key="3">
    <source>
        <dbReference type="Proteomes" id="UP000217289"/>
    </source>
</evidence>
<proteinExistence type="predicted"/>
<dbReference type="PANTHER" id="PTHR40050:SF1">
    <property type="entry name" value="INNER SPORE COAT PROTEIN H"/>
    <property type="match status" value="1"/>
</dbReference>
<dbReference type="AlphaFoldDB" id="A0A250INJ6"/>
<evidence type="ECO:0000256" key="1">
    <source>
        <dbReference type="SAM" id="MobiDB-lite"/>
    </source>
</evidence>
<feature type="compositionally biased region" description="Gly residues" evidence="1">
    <location>
        <begin position="83"/>
        <end position="102"/>
    </location>
</feature>
<reference evidence="2 3" key="1">
    <citation type="submission" date="2017-06" db="EMBL/GenBank/DDBJ databases">
        <authorList>
            <person name="Kim H.J."/>
            <person name="Triplett B.A."/>
        </authorList>
    </citation>
    <scope>NUCLEOTIDE SEQUENCE [LARGE SCALE GENOMIC DNA]</scope>
    <source>
        <strain evidence="2 3">DSM 14713</strain>
    </source>
</reference>
<protein>
    <submittedName>
        <fullName evidence="2">Cellulosomal protein</fullName>
    </submittedName>
</protein>
<accession>A0A250INJ6</accession>
<keyword evidence="3" id="KW-1185">Reference proteome</keyword>
<dbReference type="PROSITE" id="PS51257">
    <property type="entry name" value="PROKAR_LIPOPROTEIN"/>
    <property type="match status" value="1"/>
</dbReference>
<dbReference type="OrthoDB" id="3235126at2"/>
<sequence>MTRHFWPGALATLALTLTSACGTSVERPEGWSEASHGKDATPAYDVVFPQNQVLRFDLSLTPADWQTMQDDMTAMLGEFGAGGGIGGGPGGGGGGGPGGGGIPTELTQPCEGKAAGDACTATFMGGTFTSTCGAFMNGAQLVCQPQGGPGGGGGAPGGGGGGDLLPNTPVYVPGTLAFGGKTWPYIGVRMKGNSSLSQTWSSGVGKLPLRLHFDKFEDDHPETLDQRFYGFKKLSLGNGAADASLMRDKVASDIFRESGVPAPRTAFVALYVDHGDGPQYWGLYTLDEDPDNDSLLDSHFGNHKGALYEADGTGARWQAFDEESFELQANEEQGWAPVQEAIAALNADRTDAAAWRAGLEAKLDVRGFLQWLAVNTVLQNWDAYGAMAHNYFLYADPDDGNRLHWITWDHDRSMGEGMGQAASLNQQSADASWPLIRFLMDDPTYAAIYRQYALDAANGLVAPAALQARLQAAHDLIAPYVVGETPEQAGYTFLSTPQAFEDAFSGANGLMSFAAKRQSEVQAALSTP</sequence>
<organism evidence="2 3">
    <name type="scientific">Melittangium boletus DSM 14713</name>
    <dbReference type="NCBI Taxonomy" id="1294270"/>
    <lineage>
        <taxon>Bacteria</taxon>
        <taxon>Pseudomonadati</taxon>
        <taxon>Myxococcota</taxon>
        <taxon>Myxococcia</taxon>
        <taxon>Myxococcales</taxon>
        <taxon>Cystobacterineae</taxon>
        <taxon>Archangiaceae</taxon>
        <taxon>Melittangium</taxon>
    </lineage>
</organism>